<feature type="binding site" evidence="7">
    <location>
        <position position="573"/>
    </location>
    <ligand>
        <name>substrate</name>
    </ligand>
</feature>
<comment type="caution">
    <text evidence="10">The sequence shown here is derived from an EMBL/GenBank/DDBJ whole genome shotgun (WGS) entry which is preliminary data.</text>
</comment>
<feature type="binding site" evidence="7">
    <location>
        <begin position="391"/>
        <end position="392"/>
    </location>
    <ligand>
        <name>substrate</name>
    </ligand>
</feature>
<evidence type="ECO:0000256" key="4">
    <source>
        <dbReference type="ARBA" id="ARBA00023295"/>
    </source>
</evidence>
<evidence type="ECO:0000256" key="2">
    <source>
        <dbReference type="ARBA" id="ARBA00012755"/>
    </source>
</evidence>
<dbReference type="FunFam" id="3.20.20.70:FF:000118">
    <property type="entry name" value="Alpha-galactosidase"/>
    <property type="match status" value="1"/>
</dbReference>
<feature type="binding site" evidence="7">
    <location>
        <position position="468"/>
    </location>
    <ligand>
        <name>substrate</name>
    </ligand>
</feature>
<dbReference type="Pfam" id="PF02065">
    <property type="entry name" value="Melibiase"/>
    <property type="match status" value="1"/>
</dbReference>
<dbReference type="InterPro" id="IPR031705">
    <property type="entry name" value="Glyco_hydro_36_C"/>
</dbReference>
<dbReference type="SUPFAM" id="SSF51445">
    <property type="entry name" value="(Trans)glycosidases"/>
    <property type="match status" value="1"/>
</dbReference>
<feature type="domain" description="Glycosyl hydrolase family 36 N-terminal" evidence="9">
    <location>
        <begin position="52"/>
        <end position="310"/>
    </location>
</feature>
<name>A0AB72Z2F2_9BIFI</name>
<evidence type="ECO:0000256" key="6">
    <source>
        <dbReference type="PIRSR" id="PIRSR005536-1"/>
    </source>
</evidence>
<feature type="binding site" evidence="7">
    <location>
        <position position="551"/>
    </location>
    <ligand>
        <name>substrate</name>
    </ligand>
</feature>
<dbReference type="InterPro" id="IPR013780">
    <property type="entry name" value="Glyco_hydro_b"/>
</dbReference>
<proteinExistence type="inferred from homology"/>
<dbReference type="InterPro" id="IPR038417">
    <property type="entry name" value="Alpga-gal_N_sf"/>
</dbReference>
<evidence type="ECO:0000313" key="11">
    <source>
        <dbReference type="Proteomes" id="UP000003457"/>
    </source>
</evidence>
<dbReference type="Gene3D" id="2.60.40.1180">
    <property type="entry name" value="Golgi alpha-mannosidase II"/>
    <property type="match status" value="1"/>
</dbReference>
<dbReference type="InterPro" id="IPR000111">
    <property type="entry name" value="Glyco_hydro_27/36_CS"/>
</dbReference>
<dbReference type="InterPro" id="IPR013785">
    <property type="entry name" value="Aldolase_TIM"/>
</dbReference>
<comment type="catalytic activity">
    <reaction evidence="1 5">
        <text>Hydrolysis of terminal, non-reducing alpha-D-galactose residues in alpha-D-galactosides, including galactose oligosaccharides, galactomannans and galactolipids.</text>
        <dbReference type="EC" id="3.2.1.22"/>
    </reaction>
</comment>
<dbReference type="PANTHER" id="PTHR43053:SF3">
    <property type="entry name" value="ALPHA-GALACTOSIDASE C-RELATED"/>
    <property type="match status" value="1"/>
</dbReference>
<feature type="active site" description="Nucleophile" evidence="6">
    <location>
        <position position="503"/>
    </location>
</feature>
<dbReference type="CDD" id="cd14791">
    <property type="entry name" value="GH36"/>
    <property type="match status" value="1"/>
</dbReference>
<dbReference type="Proteomes" id="UP000003457">
    <property type="component" value="Unassembled WGS sequence"/>
</dbReference>
<feature type="active site" description="Proton donor" evidence="6">
    <location>
        <position position="573"/>
    </location>
</feature>
<keyword evidence="4 5" id="KW-0326">Glycosidase</keyword>
<accession>A0AB72Z2F2</accession>
<evidence type="ECO:0000256" key="3">
    <source>
        <dbReference type="ARBA" id="ARBA00022801"/>
    </source>
</evidence>
<dbReference type="Gene3D" id="3.20.20.70">
    <property type="entry name" value="Aldolase class I"/>
    <property type="match status" value="1"/>
</dbReference>
<dbReference type="Pfam" id="PF16874">
    <property type="entry name" value="Glyco_hydro_36C"/>
    <property type="match status" value="1"/>
</dbReference>
<dbReference type="InterPro" id="IPR031704">
    <property type="entry name" value="Glyco_hydro_36_N"/>
</dbReference>
<dbReference type="Gene3D" id="2.70.98.60">
    <property type="entry name" value="alpha-galactosidase from lactobacil brevis"/>
    <property type="match status" value="1"/>
</dbReference>
<dbReference type="PROSITE" id="PS00512">
    <property type="entry name" value="ALPHA_GALACTOSIDASE"/>
    <property type="match status" value="1"/>
</dbReference>
<feature type="domain" description="Glycosyl hydrolase family 36 C-terminal" evidence="8">
    <location>
        <begin position="674"/>
        <end position="769"/>
    </location>
</feature>
<feature type="binding site" evidence="7">
    <location>
        <position position="224"/>
    </location>
    <ligand>
        <name>substrate</name>
    </ligand>
</feature>
<keyword evidence="3 5" id="KW-0378">Hydrolase</keyword>
<sequence>MTSNQSQSTISKRTSEAIMTDNTAAIIVHEHTRQFHLTNGRISYVFHADGQGKLINLYFGAAVPDREDFSYLTEVTHSPTTTCRIPGNLTYTLERMRQEFPEYGGGDYRRPALEVRQGNGSTLTDLTYAGGYRIIAGKPRLAGLPATYVEHDDEATTLEIELIDRPTGLTVILQYTIFRDQPVIARSVRITNGGGEPVSLERVMSLNLDLPDRNYTMTEFAGAWARERHPHTQPLHYGVQQIESLRNASGHFLNPCAVFARPATTESQGEAIGVAFEYSGNFDLHAEVDTFDVTRVQVGINDFGFSWRLAPGETFQSPEALLAFSAEGLTGLSHAFHRTVLEHIVRGPWKRRERPVLINNWEATYFDFDEDRLVDIARTARNAGIELFVLDDGWFGARNDDTAGLGDWRPNPRRLPNGLASLARRVNDLGMRFGLWFEPEAVNADSDLYRAHPDWAIRTPGRKPSHGRNEYLLNFADAAVVDNIFEQMSALLGSANISYIKWDMNRFVSEGYDLSRDAEHQGEAYHRYILGVYDLLERLLTAFPELIIEGCASGGGRFDMGMLFYTPQIWCSDDSDAIERLKIQYGTSMFYPLSTMGAHVSITPNHQTMRSAPLATRANVAAFGTFGYELDLGRLSAAELDEVHRQVAWFKRYREILHTGDFHRLIAPYGNEKAAWMVVSRDRHTAIVGDYRLLITPNGAFTRLALRGLDAGLTYKVDCTGASSIAGRSFTGAELMRIGLVDSDASCGQMDDVNPLGVTTDFSSRLFVLTAD</sequence>
<evidence type="ECO:0000256" key="5">
    <source>
        <dbReference type="PIRNR" id="PIRNR005536"/>
    </source>
</evidence>
<dbReference type="PIRSF" id="PIRSF005536">
    <property type="entry name" value="Agal"/>
    <property type="match status" value="1"/>
</dbReference>
<gene>
    <name evidence="10" type="ORF">HMPREF9003_1081</name>
</gene>
<feature type="binding site" evidence="7">
    <location>
        <begin position="501"/>
        <end position="505"/>
    </location>
    <ligand>
        <name>substrate</name>
    </ligand>
</feature>
<organism evidence="10 11">
    <name type="scientific">Bifidobacterium dentium JCVIHMP022</name>
    <dbReference type="NCBI Taxonomy" id="553191"/>
    <lineage>
        <taxon>Bacteria</taxon>
        <taxon>Bacillati</taxon>
        <taxon>Actinomycetota</taxon>
        <taxon>Actinomycetes</taxon>
        <taxon>Bifidobacteriales</taxon>
        <taxon>Bifidobacteriaceae</taxon>
        <taxon>Bifidobacterium</taxon>
    </lineage>
</organism>
<dbReference type="GO" id="GO:0016052">
    <property type="term" value="P:carbohydrate catabolic process"/>
    <property type="evidence" value="ECO:0007669"/>
    <property type="project" value="InterPro"/>
</dbReference>
<dbReference type="InterPro" id="IPR050985">
    <property type="entry name" value="Alpha-glycosidase_related"/>
</dbReference>
<evidence type="ECO:0000256" key="1">
    <source>
        <dbReference type="ARBA" id="ARBA00001255"/>
    </source>
</evidence>
<dbReference type="Pfam" id="PF16875">
    <property type="entry name" value="Glyco_hydro_36N"/>
    <property type="match status" value="1"/>
</dbReference>
<dbReference type="InterPro" id="IPR002252">
    <property type="entry name" value="Glyco_hydro_36"/>
</dbReference>
<protein>
    <recommendedName>
        <fullName evidence="2 5">Alpha-galactosidase</fullName>
        <ecNumber evidence="2 5">3.2.1.22</ecNumber>
    </recommendedName>
</protein>
<dbReference type="EMBL" id="AEHJ01000026">
    <property type="protein sequence ID" value="EFO77578.1"/>
    <property type="molecule type" value="Genomic_DNA"/>
</dbReference>
<evidence type="ECO:0000259" key="8">
    <source>
        <dbReference type="Pfam" id="PF16874"/>
    </source>
</evidence>
<dbReference type="AlphaFoldDB" id="A0AB72Z2F2"/>
<dbReference type="EC" id="3.2.1.22" evidence="2 5"/>
<dbReference type="InterPro" id="IPR017853">
    <property type="entry name" value="GH"/>
</dbReference>
<evidence type="ECO:0000256" key="7">
    <source>
        <dbReference type="PIRSR" id="PIRSR005536-2"/>
    </source>
</evidence>
<dbReference type="GO" id="GO:0004557">
    <property type="term" value="F:alpha-galactosidase activity"/>
    <property type="evidence" value="ECO:0007669"/>
    <property type="project" value="UniProtKB-UniRule"/>
</dbReference>
<reference evidence="10 11" key="1">
    <citation type="submission" date="2010-10" db="EMBL/GenBank/DDBJ databases">
        <authorList>
            <person name="Durkin A.S."/>
            <person name="Madupu R."/>
            <person name="Torralba M."/>
            <person name="Gillis M."/>
            <person name="Methe B."/>
            <person name="Sutton G."/>
            <person name="Nelson K.E."/>
        </authorList>
    </citation>
    <scope>NUCLEOTIDE SEQUENCE [LARGE SCALE GENOMIC DNA]</scope>
    <source>
        <strain evidence="10 11">JCVIHMP022</strain>
    </source>
</reference>
<comment type="similarity">
    <text evidence="5">Belongs to the glycosyl hydrolase.</text>
</comment>
<dbReference type="PANTHER" id="PTHR43053">
    <property type="entry name" value="GLYCOSIDASE FAMILY 31"/>
    <property type="match status" value="1"/>
</dbReference>
<evidence type="ECO:0000313" key="10">
    <source>
        <dbReference type="EMBL" id="EFO77578.1"/>
    </source>
</evidence>
<dbReference type="PRINTS" id="PR00743">
    <property type="entry name" value="GLHYDRLASE36"/>
</dbReference>
<evidence type="ECO:0000259" key="9">
    <source>
        <dbReference type="Pfam" id="PF16875"/>
    </source>
</evidence>